<dbReference type="SUPFAM" id="SSF53335">
    <property type="entry name" value="S-adenosyl-L-methionine-dependent methyltransferases"/>
    <property type="match status" value="1"/>
</dbReference>
<reference evidence="4 5" key="1">
    <citation type="journal article" date="2019" name="Int. J. Syst. Evol. Microbiol.">
        <title>The Global Catalogue of Microorganisms (GCM) 10K type strain sequencing project: providing services to taxonomists for standard genome sequencing and annotation.</title>
        <authorList>
            <consortium name="The Broad Institute Genomics Platform"/>
            <consortium name="The Broad Institute Genome Sequencing Center for Infectious Disease"/>
            <person name="Wu L."/>
            <person name="Ma J."/>
        </authorList>
    </citation>
    <scope>NUCLEOTIDE SEQUENCE [LARGE SCALE GENOMIC DNA]</scope>
    <source>
        <strain evidence="4 5">CGMCC 1.12562</strain>
    </source>
</reference>
<dbReference type="AlphaFoldDB" id="A0ABD5NI33"/>
<organism evidence="4 5">
    <name type="scientific">Halobacterium litoreum</name>
    <dbReference type="NCBI Taxonomy" id="2039234"/>
    <lineage>
        <taxon>Archaea</taxon>
        <taxon>Methanobacteriati</taxon>
        <taxon>Methanobacteriota</taxon>
        <taxon>Stenosarchaea group</taxon>
        <taxon>Halobacteria</taxon>
        <taxon>Halobacteriales</taxon>
        <taxon>Halobacteriaceae</taxon>
        <taxon>Halobacterium</taxon>
    </lineage>
</organism>
<dbReference type="PANTHER" id="PTHR43861">
    <property type="entry name" value="TRANS-ACONITATE 2-METHYLTRANSFERASE-RELATED"/>
    <property type="match status" value="1"/>
</dbReference>
<keyword evidence="5" id="KW-1185">Reference proteome</keyword>
<dbReference type="CDD" id="cd02440">
    <property type="entry name" value="AdoMet_MTases"/>
    <property type="match status" value="1"/>
</dbReference>
<dbReference type="GO" id="GO:0032259">
    <property type="term" value="P:methylation"/>
    <property type="evidence" value="ECO:0007669"/>
    <property type="project" value="UniProtKB-KW"/>
</dbReference>
<name>A0ABD5NI33_9EURY</name>
<evidence type="ECO:0000313" key="4">
    <source>
        <dbReference type="EMBL" id="MFC3478855.1"/>
    </source>
</evidence>
<dbReference type="EMBL" id="JBHRWN010000002">
    <property type="protein sequence ID" value="MFC3478855.1"/>
    <property type="molecule type" value="Genomic_DNA"/>
</dbReference>
<evidence type="ECO:0000256" key="2">
    <source>
        <dbReference type="ARBA" id="ARBA00022679"/>
    </source>
</evidence>
<dbReference type="PANTHER" id="PTHR43861:SF1">
    <property type="entry name" value="TRANS-ACONITATE 2-METHYLTRANSFERASE"/>
    <property type="match status" value="1"/>
</dbReference>
<dbReference type="Pfam" id="PF13649">
    <property type="entry name" value="Methyltransf_25"/>
    <property type="match status" value="1"/>
</dbReference>
<dbReference type="Proteomes" id="UP001595660">
    <property type="component" value="Unassembled WGS sequence"/>
</dbReference>
<evidence type="ECO:0000259" key="3">
    <source>
        <dbReference type="Pfam" id="PF13649"/>
    </source>
</evidence>
<evidence type="ECO:0000313" key="5">
    <source>
        <dbReference type="Proteomes" id="UP001595660"/>
    </source>
</evidence>
<keyword evidence="2 4" id="KW-0808">Transferase</keyword>
<evidence type="ECO:0000256" key="1">
    <source>
        <dbReference type="ARBA" id="ARBA00022603"/>
    </source>
</evidence>
<protein>
    <submittedName>
        <fullName evidence="4">Class I SAM-dependent methyltransferase</fullName>
        <ecNumber evidence="4">2.1.1.-</ecNumber>
    </submittedName>
</protein>
<accession>A0ABD5NI33</accession>
<dbReference type="EC" id="2.1.1.-" evidence="4"/>
<keyword evidence="1 4" id="KW-0489">Methyltransferase</keyword>
<dbReference type="RefSeq" id="WP_232569657.1">
    <property type="nucleotide sequence ID" value="NZ_CP089466.1"/>
</dbReference>
<dbReference type="GeneID" id="69118130"/>
<comment type="caution">
    <text evidence="4">The sequence shown here is derived from an EMBL/GenBank/DDBJ whole genome shotgun (WGS) entry which is preliminary data.</text>
</comment>
<feature type="domain" description="Methyltransferase" evidence="3">
    <location>
        <begin position="46"/>
        <end position="140"/>
    </location>
</feature>
<sequence>MSVADTQQFYGRWARAYDWLCRFLPGLGDLRRRAVDALELERGDTVVDLGCGTGANLPHLRDAVGPEGTVVGVDLTPGMLAEAGTRVERAGWENVHLALGDAARPPVDDADAILGTFVVGMLDDPAAGVRAWRESVLPGGRIAVLEAGRTDREAAGVLNRIFDRLVAAGAPGGGGGGEPSRTLDERIDAARDALAENGGLTVDERRVAGFVRVFAGHSRS</sequence>
<dbReference type="GO" id="GO:0008168">
    <property type="term" value="F:methyltransferase activity"/>
    <property type="evidence" value="ECO:0007669"/>
    <property type="project" value="UniProtKB-KW"/>
</dbReference>
<dbReference type="InterPro" id="IPR041698">
    <property type="entry name" value="Methyltransf_25"/>
</dbReference>
<dbReference type="InterPro" id="IPR029063">
    <property type="entry name" value="SAM-dependent_MTases_sf"/>
</dbReference>
<dbReference type="Gene3D" id="3.40.50.150">
    <property type="entry name" value="Vaccinia Virus protein VP39"/>
    <property type="match status" value="1"/>
</dbReference>
<gene>
    <name evidence="4" type="ORF">ACFOKC_14080</name>
</gene>
<proteinExistence type="predicted"/>